<evidence type="ECO:0000259" key="2">
    <source>
        <dbReference type="Pfam" id="PF05282"/>
    </source>
</evidence>
<name>A0A9P7VC25_9ASCO</name>
<dbReference type="GO" id="GO:0000244">
    <property type="term" value="P:spliceosomal tri-snRNP complex assembly"/>
    <property type="evidence" value="ECO:0007669"/>
    <property type="project" value="TreeGrafter"/>
</dbReference>
<dbReference type="Gene3D" id="1.25.40.550">
    <property type="entry name" value="Aar2, C-terminal domain-like"/>
    <property type="match status" value="1"/>
</dbReference>
<evidence type="ECO:0000313" key="4">
    <source>
        <dbReference type="EMBL" id="KAG7195048.1"/>
    </source>
</evidence>
<dbReference type="EMBL" id="JAHMUF010000005">
    <property type="protein sequence ID" value="KAG7195048.1"/>
    <property type="molecule type" value="Genomic_DNA"/>
</dbReference>
<dbReference type="PANTHER" id="PTHR12689:SF4">
    <property type="entry name" value="PROTEIN AAR2 HOMOLOG"/>
    <property type="match status" value="1"/>
</dbReference>
<dbReference type="InterPro" id="IPR033647">
    <property type="entry name" value="Aar2_N"/>
</dbReference>
<evidence type="ECO:0000313" key="5">
    <source>
        <dbReference type="Proteomes" id="UP000790833"/>
    </source>
</evidence>
<organism evidence="4 5">
    <name type="scientific">Scheffersomyces spartinae</name>
    <dbReference type="NCBI Taxonomy" id="45513"/>
    <lineage>
        <taxon>Eukaryota</taxon>
        <taxon>Fungi</taxon>
        <taxon>Dikarya</taxon>
        <taxon>Ascomycota</taxon>
        <taxon>Saccharomycotina</taxon>
        <taxon>Pichiomycetes</taxon>
        <taxon>Debaryomycetaceae</taxon>
        <taxon>Scheffersomyces</taxon>
    </lineage>
</organism>
<dbReference type="Pfam" id="PF05282">
    <property type="entry name" value="AAR2"/>
    <property type="match status" value="1"/>
</dbReference>
<dbReference type="InterPro" id="IPR038514">
    <property type="entry name" value="AAR2_C_sf"/>
</dbReference>
<dbReference type="AlphaFoldDB" id="A0A9P7VC25"/>
<dbReference type="InterPro" id="IPR038516">
    <property type="entry name" value="AAR2_N_sf"/>
</dbReference>
<evidence type="ECO:0008006" key="6">
    <source>
        <dbReference type="Google" id="ProtNLM"/>
    </source>
</evidence>
<dbReference type="PANTHER" id="PTHR12689">
    <property type="entry name" value="A1 CISTRON SPLICING FACTOR AAR2-RELATED"/>
    <property type="match status" value="1"/>
</dbReference>
<comment type="similarity">
    <text evidence="1">Belongs to the AAR2 family.</text>
</comment>
<evidence type="ECO:0000256" key="1">
    <source>
        <dbReference type="ARBA" id="ARBA00006281"/>
    </source>
</evidence>
<dbReference type="CDD" id="cd13778">
    <property type="entry name" value="Aar2_C"/>
    <property type="match status" value="1"/>
</dbReference>
<proteinExistence type="inferred from homology"/>
<dbReference type="GeneID" id="66117536"/>
<dbReference type="InterPro" id="IPR033648">
    <property type="entry name" value="AAR2_C"/>
</dbReference>
<evidence type="ECO:0000259" key="3">
    <source>
        <dbReference type="Pfam" id="PF20981"/>
    </source>
</evidence>
<feature type="domain" description="AAR2 C-terminal" evidence="2">
    <location>
        <begin position="183"/>
        <end position="342"/>
    </location>
</feature>
<dbReference type="Gene3D" id="2.60.34.20">
    <property type="match status" value="1"/>
</dbReference>
<dbReference type="RefSeq" id="XP_043050595.1">
    <property type="nucleotide sequence ID" value="XM_043194844.1"/>
</dbReference>
<gene>
    <name evidence="4" type="ORF">KQ657_004162</name>
</gene>
<keyword evidence="5" id="KW-1185">Reference proteome</keyword>
<dbReference type="Pfam" id="PF20981">
    <property type="entry name" value="AAR2_1st"/>
    <property type="match status" value="1"/>
</dbReference>
<reference evidence="4" key="1">
    <citation type="submission" date="2021-03" db="EMBL/GenBank/DDBJ databases">
        <authorList>
            <person name="Palmer J.M."/>
        </authorList>
    </citation>
    <scope>NUCLEOTIDE SEQUENCE</scope>
    <source>
        <strain evidence="4">ARV_011</strain>
    </source>
</reference>
<comment type="caution">
    <text evidence="4">The sequence shown here is derived from an EMBL/GenBank/DDBJ whole genome shotgun (WGS) entry which is preliminary data.</text>
</comment>
<dbReference type="Proteomes" id="UP000790833">
    <property type="component" value="Unassembled WGS sequence"/>
</dbReference>
<dbReference type="InterPro" id="IPR007946">
    <property type="entry name" value="AAR2"/>
</dbReference>
<dbReference type="CDD" id="cd13777">
    <property type="entry name" value="Aar2_N"/>
    <property type="match status" value="1"/>
</dbReference>
<sequence>MDRPPNGTILLDDSIPWDISKGDVIGIDTQFVNVGNQLFRGFKLIPHGLHLFHYSRNDMRYGTWFECNEGDVYLARWDLLLEEIKLVDLKNEPLNLTKALDKIAQYYGTVMMGYPEDTTTWHQLIGYMDNIEVLQIFLPEDYEVTTSTSSFEETMILEETLAGTHPNSSTGNSSSHDHIKYTVVQFKKNRSTDINTITKDYLDKSWYIEELYGQDVELLLAELQLAFVNFIVLANFCSGYQWIQIIKLILMSPQWIGRRLSWFVKLLQLLVSQLRKIPPEYVFGEDSIINTQSYIEAMENIVQDIIPSLEGSCCGRMKMKGAILETWNQVIDINNERFSIDLTRLTPSIDDNDEDAPQIVHT</sequence>
<dbReference type="OrthoDB" id="201752at2759"/>
<accession>A0A9P7VC25</accession>
<protein>
    <recommendedName>
        <fullName evidence="6">A1 cistron-splicing factor</fullName>
    </recommendedName>
</protein>
<feature type="domain" description="AAR2 N-terminal" evidence="3">
    <location>
        <begin position="19"/>
        <end position="129"/>
    </location>
</feature>